<dbReference type="RefSeq" id="XP_014666702.1">
    <property type="nucleotide sequence ID" value="XM_014811216.1"/>
</dbReference>
<dbReference type="InterPro" id="IPR016135">
    <property type="entry name" value="UBQ-conjugating_enzyme/RWD"/>
</dbReference>
<organism evidence="2 3">
    <name type="scientific">Priapulus caudatus</name>
    <name type="common">Priapulid worm</name>
    <dbReference type="NCBI Taxonomy" id="37621"/>
    <lineage>
        <taxon>Eukaryota</taxon>
        <taxon>Metazoa</taxon>
        <taxon>Ecdysozoa</taxon>
        <taxon>Scalidophora</taxon>
        <taxon>Priapulida</taxon>
        <taxon>Priapulimorpha</taxon>
        <taxon>Priapulimorphida</taxon>
        <taxon>Priapulidae</taxon>
        <taxon>Priapulus</taxon>
    </lineage>
</organism>
<protein>
    <submittedName>
        <fullName evidence="3">Uncharacterized protein LOC106808481</fullName>
    </submittedName>
</protein>
<accession>A0ABM1E3D1</accession>
<keyword evidence="2" id="KW-1185">Reference proteome</keyword>
<evidence type="ECO:0000313" key="2">
    <source>
        <dbReference type="Proteomes" id="UP000695022"/>
    </source>
</evidence>
<name>A0ABM1E3D1_PRICU</name>
<evidence type="ECO:0000313" key="3">
    <source>
        <dbReference type="RefSeq" id="XP_014666702.1"/>
    </source>
</evidence>
<evidence type="ECO:0000259" key="1">
    <source>
        <dbReference type="Pfam" id="PF05773"/>
    </source>
</evidence>
<proteinExistence type="predicted"/>
<dbReference type="PANTHER" id="PTHR40237:SF1">
    <property type="entry name" value="LD44813P"/>
    <property type="match status" value="1"/>
</dbReference>
<dbReference type="Pfam" id="PF05773">
    <property type="entry name" value="RWD"/>
    <property type="match status" value="1"/>
</dbReference>
<sequence>MQFIEQELKDVKQRCTEKVEGSEVEACVSAMVRVRIRRTKFKDVTVCLQFPKDYPNRPLVVELKSKTLPDKLLDGLSRLCEKECAEKHLGREQVLLTLKFVRTFIDENPLCVCSDEISRTKRMLSDGDDCKLKQKSGLVLLRACQGLYFIDVKLSLPDTYPEEQVGVELRGSNFPKLFNRIFMGNAIEIARRCVEPPIKKRPKDPPFVPQKSLLPVTKYLINDCVKYCATQVCALCKKACFPDDPKNVEKGELEYNYAEKVYCGHLFHYGCMDAYMKIPPFQGGKQCPNADCKKRIYHNKWRATPEVAEARWAHAQAKDRELAEVVDFLVD</sequence>
<dbReference type="PANTHER" id="PTHR40237">
    <property type="entry name" value="LD44813P"/>
    <property type="match status" value="1"/>
</dbReference>
<dbReference type="SUPFAM" id="SSF57850">
    <property type="entry name" value="RING/U-box"/>
    <property type="match status" value="1"/>
</dbReference>
<reference evidence="3" key="1">
    <citation type="submission" date="2025-08" db="UniProtKB">
        <authorList>
            <consortium name="RefSeq"/>
        </authorList>
    </citation>
    <scope>IDENTIFICATION</scope>
</reference>
<dbReference type="SUPFAM" id="SSF54495">
    <property type="entry name" value="UBC-like"/>
    <property type="match status" value="1"/>
</dbReference>
<feature type="domain" description="RWD" evidence="1">
    <location>
        <begin position="25"/>
        <end position="96"/>
    </location>
</feature>
<gene>
    <name evidence="3" type="primary">LOC106808481</name>
</gene>
<dbReference type="Proteomes" id="UP000695022">
    <property type="component" value="Unplaced"/>
</dbReference>
<dbReference type="InterPro" id="IPR006575">
    <property type="entry name" value="RWD_dom"/>
</dbReference>
<dbReference type="GeneID" id="106808481"/>